<dbReference type="InterPro" id="IPR012001">
    <property type="entry name" value="Thiamin_PyroP_enz_TPP-bd_dom"/>
</dbReference>
<dbReference type="GO" id="GO:0009097">
    <property type="term" value="P:isoleucine biosynthetic process"/>
    <property type="evidence" value="ECO:0007669"/>
    <property type="project" value="TreeGrafter"/>
</dbReference>
<evidence type="ECO:0000259" key="5">
    <source>
        <dbReference type="Pfam" id="PF02775"/>
    </source>
</evidence>
<name>A0A1N7TXE2_9PSED</name>
<evidence type="ECO:0000313" key="7">
    <source>
        <dbReference type="EMBL" id="AIB35565.1"/>
    </source>
</evidence>
<dbReference type="GO" id="GO:0003984">
    <property type="term" value="F:acetolactate synthase activity"/>
    <property type="evidence" value="ECO:0007669"/>
    <property type="project" value="TreeGrafter"/>
</dbReference>
<gene>
    <name evidence="7" type="ORF">PS417_08225</name>
</gene>
<dbReference type="InterPro" id="IPR011766">
    <property type="entry name" value="TPP_enzyme_TPP-bd"/>
</dbReference>
<evidence type="ECO:0000256" key="1">
    <source>
        <dbReference type="ARBA" id="ARBA00007812"/>
    </source>
</evidence>
<evidence type="ECO:0000256" key="2">
    <source>
        <dbReference type="ARBA" id="ARBA00023052"/>
    </source>
</evidence>
<evidence type="ECO:0000259" key="4">
    <source>
        <dbReference type="Pfam" id="PF00205"/>
    </source>
</evidence>
<dbReference type="Pfam" id="PF02775">
    <property type="entry name" value="TPP_enzyme_C"/>
    <property type="match status" value="1"/>
</dbReference>
<comment type="similarity">
    <text evidence="1 3">Belongs to the TPP enzyme family.</text>
</comment>
<protein>
    <submittedName>
        <fullName evidence="7">Acetolactate synthase</fullName>
    </submittedName>
</protein>
<evidence type="ECO:0000256" key="3">
    <source>
        <dbReference type="RuleBase" id="RU362132"/>
    </source>
</evidence>
<dbReference type="GO" id="GO:0030976">
    <property type="term" value="F:thiamine pyrophosphate binding"/>
    <property type="evidence" value="ECO:0007669"/>
    <property type="project" value="InterPro"/>
</dbReference>
<dbReference type="InterPro" id="IPR012000">
    <property type="entry name" value="Thiamin_PyroP_enz_cen_dom"/>
</dbReference>
<dbReference type="Pfam" id="PF02776">
    <property type="entry name" value="TPP_enzyme_N"/>
    <property type="match status" value="1"/>
</dbReference>
<dbReference type="CDD" id="cd07035">
    <property type="entry name" value="TPP_PYR_POX_like"/>
    <property type="match status" value="1"/>
</dbReference>
<feature type="domain" description="Thiamine pyrophosphate enzyme central" evidence="4">
    <location>
        <begin position="201"/>
        <end position="330"/>
    </location>
</feature>
<keyword evidence="2 3" id="KW-0786">Thiamine pyrophosphate</keyword>
<dbReference type="GO" id="GO:0000287">
    <property type="term" value="F:magnesium ion binding"/>
    <property type="evidence" value="ECO:0007669"/>
    <property type="project" value="InterPro"/>
</dbReference>
<dbReference type="SUPFAM" id="SSF52467">
    <property type="entry name" value="DHS-like NAD/FAD-binding domain"/>
    <property type="match status" value="1"/>
</dbReference>
<feature type="domain" description="Thiamine pyrophosphate enzyme N-terminal TPP-binding" evidence="6">
    <location>
        <begin position="1"/>
        <end position="125"/>
    </location>
</feature>
<dbReference type="Gene3D" id="3.40.50.970">
    <property type="match status" value="2"/>
</dbReference>
<dbReference type="Proteomes" id="UP000027308">
    <property type="component" value="Chromosome"/>
</dbReference>
<dbReference type="SUPFAM" id="SSF52518">
    <property type="entry name" value="Thiamin diphosphate-binding fold (THDP-binding)"/>
    <property type="match status" value="2"/>
</dbReference>
<dbReference type="RefSeq" id="WP_010211931.1">
    <property type="nucleotide sequence ID" value="NZ_CP007637.1"/>
</dbReference>
<dbReference type="FunFam" id="3.40.50.970:FF:000007">
    <property type="entry name" value="Acetolactate synthase"/>
    <property type="match status" value="1"/>
</dbReference>
<feature type="domain" description="Thiamine pyrophosphate enzyme TPP-binding" evidence="5">
    <location>
        <begin position="393"/>
        <end position="540"/>
    </location>
</feature>
<dbReference type="PANTHER" id="PTHR18968:SF142">
    <property type="entry name" value="ACETOLACTATE SYNTHASE"/>
    <property type="match status" value="1"/>
</dbReference>
<dbReference type="GO" id="GO:0005948">
    <property type="term" value="C:acetolactate synthase complex"/>
    <property type="evidence" value="ECO:0007669"/>
    <property type="project" value="TreeGrafter"/>
</dbReference>
<dbReference type="InterPro" id="IPR029061">
    <property type="entry name" value="THDP-binding"/>
</dbReference>
<dbReference type="EMBL" id="CP007637">
    <property type="protein sequence ID" value="AIB35565.1"/>
    <property type="molecule type" value="Genomic_DNA"/>
</dbReference>
<dbReference type="Pfam" id="PF00205">
    <property type="entry name" value="TPP_enzyme_M"/>
    <property type="match status" value="1"/>
</dbReference>
<dbReference type="InterPro" id="IPR029035">
    <property type="entry name" value="DHS-like_NAD/FAD-binding_dom"/>
</dbReference>
<dbReference type="GO" id="GO:0050660">
    <property type="term" value="F:flavin adenine dinucleotide binding"/>
    <property type="evidence" value="ECO:0007669"/>
    <property type="project" value="TreeGrafter"/>
</dbReference>
<sequence length="571" mass="61753">MKASDAVALVLAQNKVLYGYELIGGMITHLVDSINQLGKTKLVSVHHEQGAAFAASAVSRATHHEVLGVALGTSGPGATNLITGIADCWLDSHPCLFLTGQVNTYELKGERNIRQQGFQELDSVALVSSITKYAYQVRHVDELLPCLQKAIDLAREGRPGPVLLDIPMDIQRTDIDDAAVSAFLLPCAQQIAAPLQAADLETISNALACARNPLILLGGGAVNTPNFAHWLNQLETSGIPYVASLKGAEKIPASANYLGMLGAYGTRAANHAVQNCDFLLVLGSRLDVRQTGAKPEDFARKAKVFQIDLMEGQLNNRVKAHASYVMELNTFFADFPLCEVQENAAWNAWAADLRADFDQSFVDEYTDWSVSPFVICSTLGALTKGHGVDFVADVGNNQMWAAHTLRLSPGQSMHHSGGLGTMGFAIPAAIGACNAGNKPVIVITGDGGAQLNIQELDIIARDQLPVLIIVLNNHSLGMVRGFQEMYFEGRNSSTYWNGYTSQFKAIGEAYGISSTVVSTHEEFAAQVGMFIESPRPALIELMMPDARECRPRLEFGRSIDQQLPEKTRTAR</sequence>
<dbReference type="InterPro" id="IPR045229">
    <property type="entry name" value="TPP_enz"/>
</dbReference>
<evidence type="ECO:0000259" key="6">
    <source>
        <dbReference type="Pfam" id="PF02776"/>
    </source>
</evidence>
<organism evidence="7 8">
    <name type="scientific">Pseudomonas simiae</name>
    <dbReference type="NCBI Taxonomy" id="321846"/>
    <lineage>
        <taxon>Bacteria</taxon>
        <taxon>Pseudomonadati</taxon>
        <taxon>Pseudomonadota</taxon>
        <taxon>Gammaproteobacteria</taxon>
        <taxon>Pseudomonadales</taxon>
        <taxon>Pseudomonadaceae</taxon>
        <taxon>Pseudomonas</taxon>
    </lineage>
</organism>
<dbReference type="AlphaFoldDB" id="A0A1N7TXE2"/>
<proteinExistence type="inferred from homology"/>
<dbReference type="GO" id="GO:0009099">
    <property type="term" value="P:L-valine biosynthetic process"/>
    <property type="evidence" value="ECO:0007669"/>
    <property type="project" value="TreeGrafter"/>
</dbReference>
<dbReference type="PANTHER" id="PTHR18968">
    <property type="entry name" value="THIAMINE PYROPHOSPHATE ENZYMES"/>
    <property type="match status" value="1"/>
</dbReference>
<evidence type="ECO:0000313" key="8">
    <source>
        <dbReference type="Proteomes" id="UP000027308"/>
    </source>
</evidence>
<dbReference type="Gene3D" id="3.40.50.1220">
    <property type="entry name" value="TPP-binding domain"/>
    <property type="match status" value="1"/>
</dbReference>
<accession>A0A1N7TXE2</accession>
<dbReference type="OrthoDB" id="9785953at2"/>
<dbReference type="eggNOG" id="COG0028">
    <property type="taxonomic scope" value="Bacteria"/>
</dbReference>
<reference evidence="7 8" key="1">
    <citation type="submission" date="2014-05" db="EMBL/GenBank/DDBJ databases">
        <title>Pseudomonas simiae WCS417.</title>
        <authorList>
            <person name="Berendsen R.L."/>
        </authorList>
    </citation>
    <scope>NUCLEOTIDE SEQUENCE [LARGE SCALE GENOMIC DNA]</scope>
    <source>
        <strain evidence="7 8">WCS417</strain>
    </source>
</reference>